<comment type="caution">
    <text evidence="1">The sequence shown here is derived from an EMBL/GenBank/DDBJ whole genome shotgun (WGS) entry which is preliminary data.</text>
</comment>
<sequence length="914" mass="100733">MGTLCESGSVRVPRGSGPAAAEARRRLTSWGSQADLACGSETASAFSRSSSARASASARGSEAPVRVSSALGEAPFSQPSSSEEMEVENLEAEAELLVQSPANEELLEVLTRAVGKLNIEWPADRQESASTSKLIERFLPSRALPPRRCLPFFPDLHTEVSRSWKKPVSSRVFNPRTHMYSNVAEANVHGYGPMPVAEEILASHLSPTASSLRTPALPSKALKTTSALVGKAYSAAGQAASCLHTMSILQAYQAELLSDGAQGETVSPDEVRELRQAADLSLRATKETTKSVGRAMAALVATERHLWLSLSDMRDREKAFLLDAPLSPDGLFGPAIGSVVERFQEERRQAAAFQKFLPRRSRVAGAVGRGQPRPAPSTAHRAQQRGSSELLLVPSAGWPGRAFSRGALASSEEGPRTVGPVVPCQCAVTGHCVCSTCYSRGQPREAGTLVDFLAEWKTLPNISQWVLRIIESGYAIQFRTHPPRFNGVLPTVVGPEQALVLEQETVGRLGFKMLTLKQIVSQIRSEDWFVTIDLKDAYFHISILPQHRKFLRCIDAALAPLRLQGIRILNYIDDWLILAPSEHLAVRHRDVVLAHINKLGLRLNAGKSVLSPVQVTTFLGVVWDSTTMRAHLSPARVASILAAVEQVRLGQSLTVKQFQRLLGLLAAASNVIPCGLLFMRPLQWWLRTKGFSPRGNQFRTITVTRRCLRTLVMWRKPWFLTQGPVLGAPCRRVTLTTDASLTGWGAIMSGRPAQGLWRGHQLSWHINWLEMLAVYQALKHFLPDLRGHHVLVRSDNTSVVFYINHQGGLRSRPLYNLARQVLLWSHGKLLSLRAIFIPGYLNQGADTLSRQGPRPGEWRLHPEVVELLWSHFGRAEVDLFASRETSHCPLWFSLTHPAPLGLDAMVQAWPRSRL</sequence>
<gene>
    <name evidence="1" type="ORF">DPEC_G00214510</name>
</gene>
<proteinExistence type="predicted"/>
<evidence type="ECO:0000313" key="2">
    <source>
        <dbReference type="Proteomes" id="UP001157502"/>
    </source>
</evidence>
<dbReference type="EMBL" id="CM055745">
    <property type="protein sequence ID" value="KAJ7997667.1"/>
    <property type="molecule type" value="Genomic_DNA"/>
</dbReference>
<protein>
    <submittedName>
        <fullName evidence="1">Uncharacterized protein</fullName>
    </submittedName>
</protein>
<organism evidence="1 2">
    <name type="scientific">Dallia pectoralis</name>
    <name type="common">Alaska blackfish</name>
    <dbReference type="NCBI Taxonomy" id="75939"/>
    <lineage>
        <taxon>Eukaryota</taxon>
        <taxon>Metazoa</taxon>
        <taxon>Chordata</taxon>
        <taxon>Craniata</taxon>
        <taxon>Vertebrata</taxon>
        <taxon>Euteleostomi</taxon>
        <taxon>Actinopterygii</taxon>
        <taxon>Neopterygii</taxon>
        <taxon>Teleostei</taxon>
        <taxon>Protacanthopterygii</taxon>
        <taxon>Esociformes</taxon>
        <taxon>Umbridae</taxon>
        <taxon>Dallia</taxon>
    </lineage>
</organism>
<name>A0ACC2G298_DALPE</name>
<reference evidence="1" key="1">
    <citation type="submission" date="2021-05" db="EMBL/GenBank/DDBJ databases">
        <authorList>
            <person name="Pan Q."/>
            <person name="Jouanno E."/>
            <person name="Zahm M."/>
            <person name="Klopp C."/>
            <person name="Cabau C."/>
            <person name="Louis A."/>
            <person name="Berthelot C."/>
            <person name="Parey E."/>
            <person name="Roest Crollius H."/>
            <person name="Montfort J."/>
            <person name="Robinson-Rechavi M."/>
            <person name="Bouchez O."/>
            <person name="Lampietro C."/>
            <person name="Lopez Roques C."/>
            <person name="Donnadieu C."/>
            <person name="Postlethwait J."/>
            <person name="Bobe J."/>
            <person name="Dillon D."/>
            <person name="Chandos A."/>
            <person name="von Hippel F."/>
            <person name="Guiguen Y."/>
        </authorList>
    </citation>
    <scope>NUCLEOTIDE SEQUENCE</scope>
    <source>
        <strain evidence="1">YG-Jan2019</strain>
    </source>
</reference>
<evidence type="ECO:0000313" key="1">
    <source>
        <dbReference type="EMBL" id="KAJ7997667.1"/>
    </source>
</evidence>
<dbReference type="Proteomes" id="UP001157502">
    <property type="component" value="Chromosome 18"/>
</dbReference>
<keyword evidence="2" id="KW-1185">Reference proteome</keyword>
<accession>A0ACC2G298</accession>